<dbReference type="RefSeq" id="WP_249290238.1">
    <property type="nucleotide sequence ID" value="NZ_JACRSQ010000058.1"/>
</dbReference>
<dbReference type="AlphaFoldDB" id="A0A926HYU8"/>
<organism evidence="2 3">
    <name type="scientific">Bianquea renquensis</name>
    <dbReference type="NCBI Taxonomy" id="2763661"/>
    <lineage>
        <taxon>Bacteria</taxon>
        <taxon>Bacillati</taxon>
        <taxon>Bacillota</taxon>
        <taxon>Clostridia</taxon>
        <taxon>Eubacteriales</taxon>
        <taxon>Bianqueaceae</taxon>
        <taxon>Bianquea</taxon>
    </lineage>
</organism>
<proteinExistence type="predicted"/>
<reference evidence="2" key="1">
    <citation type="submission" date="2020-08" db="EMBL/GenBank/DDBJ databases">
        <title>Genome public.</title>
        <authorList>
            <person name="Liu C."/>
            <person name="Sun Q."/>
        </authorList>
    </citation>
    <scope>NUCLEOTIDE SEQUENCE</scope>
    <source>
        <strain evidence="2">NSJ-32</strain>
    </source>
</reference>
<sequence>MAAGKAKQRKAASAVTAVAAAAAILLTGTFAWQSISQTALNETTGKIVNPGGRLHDDFNGSNKDVYVENFSSYDDGGVPIFARVRLDEYMEIGRGAGLKAGGTGTNEATPVVAGTDINDVSTWTPHVPGTSITEGAEGDFHSYWNWTVGGETVFMPTFNRNKDSLKADINGTFAGPDGDPATKEDRYGDYVTYTAGQQITADATYDADDNDTDEGDTGVLDVNYTLKNEAHTAKATQMANVLTMAEWKAQGSKVGPYWVYDTDGWAYWAQPILPGEATGLLLDGIELKEVIQDDWYYGINVVGQFSDGGDWGEAEGNGFYTDAASAPSADALALLNKALAENVLVTVSAADDVTTAAPGTTLQFGAAVTLAGEAIPNQNVTWTVTGSTSADTRISADGLLTVAADEGADKLVVKAASKENTRVSGKLEITITP</sequence>
<keyword evidence="1" id="KW-0732">Signal</keyword>
<accession>A0A926HYU8</accession>
<evidence type="ECO:0000256" key="1">
    <source>
        <dbReference type="SAM" id="SignalP"/>
    </source>
</evidence>
<dbReference type="EMBL" id="JACRSQ010000058">
    <property type="protein sequence ID" value="MBC8545222.1"/>
    <property type="molecule type" value="Genomic_DNA"/>
</dbReference>
<evidence type="ECO:0000313" key="2">
    <source>
        <dbReference type="EMBL" id="MBC8545222.1"/>
    </source>
</evidence>
<keyword evidence="3" id="KW-1185">Reference proteome</keyword>
<evidence type="ECO:0008006" key="4">
    <source>
        <dbReference type="Google" id="ProtNLM"/>
    </source>
</evidence>
<protein>
    <recommendedName>
        <fullName evidence="4">BIG2 domain-containing protein</fullName>
    </recommendedName>
</protein>
<name>A0A926HYU8_9FIRM</name>
<evidence type="ECO:0000313" key="3">
    <source>
        <dbReference type="Proteomes" id="UP000657006"/>
    </source>
</evidence>
<comment type="caution">
    <text evidence="2">The sequence shown here is derived from an EMBL/GenBank/DDBJ whole genome shotgun (WGS) entry which is preliminary data.</text>
</comment>
<feature type="signal peptide" evidence="1">
    <location>
        <begin position="1"/>
        <end position="31"/>
    </location>
</feature>
<gene>
    <name evidence="2" type="ORF">H8730_16945</name>
</gene>
<dbReference type="Proteomes" id="UP000657006">
    <property type="component" value="Unassembled WGS sequence"/>
</dbReference>
<feature type="chain" id="PRO_5037435488" description="BIG2 domain-containing protein" evidence="1">
    <location>
        <begin position="32"/>
        <end position="433"/>
    </location>
</feature>